<dbReference type="SUPFAM" id="SSF48452">
    <property type="entry name" value="TPR-like"/>
    <property type="match status" value="1"/>
</dbReference>
<sequence>MKKYSLYIACSLLLGMGACQKDVMEKEPLEYADLELVFDPLDSLGVNAEKFLYNIYNDLPRGYNRIDNNVLDAGTDDAVPSNINASVQYFSTGQWSPYLMPEDRWKVSYEVIRKVNIFLENIGRVPLKTDGLKEQWIAEARFMRAMAYFELSKRWSGVPIVGDKVFELNDDVALARDSYDEVVSYISNEIDAIVDDLPSEYTAAYFGRVTKGGALALKARNLLYAASPWHNESNDLQKWQAAADAAKDVMDLDFYSLTGNFTDAFLKRKNTEVILAYMASPNSTVERLNGPMGSQRGDQGLTNPTQDLVDAFGMANGLGIHEAGSGYDENDPYAGRDPRFYATIFHNNMSWLGRKVETFDGGLDRPLGYGRATSGETRTGYYMRKFLGTGGSNNSYSNAEHCFPIFRYAEVLLNYAEALNEVGGPTQDVYDAVEDIRRRAKLVPYALPAGLSKAEMRDRIRGERRVEMAFEEQRFWDIRRWKIAGDVLNKTLTGIQVIKQDDDSFRYNRVDVLKTSFDVNRMYLYPIPYSELLANPNMAQNPNW</sequence>
<dbReference type="RefSeq" id="WP_098195078.1">
    <property type="nucleotide sequence ID" value="NZ_CP023777.1"/>
</dbReference>
<dbReference type="Pfam" id="PF07980">
    <property type="entry name" value="SusD_RagB"/>
    <property type="match status" value="1"/>
</dbReference>
<evidence type="ECO:0000256" key="4">
    <source>
        <dbReference type="ARBA" id="ARBA00023136"/>
    </source>
</evidence>
<keyword evidence="9" id="KW-1185">Reference proteome</keyword>
<proteinExistence type="inferred from homology"/>
<dbReference type="InterPro" id="IPR012944">
    <property type="entry name" value="SusD_RagB_dom"/>
</dbReference>
<feature type="domain" description="SusD-like N-terminal" evidence="7">
    <location>
        <begin position="65"/>
        <end position="220"/>
    </location>
</feature>
<dbReference type="InterPro" id="IPR011990">
    <property type="entry name" value="TPR-like_helical_dom_sf"/>
</dbReference>
<evidence type="ECO:0000259" key="7">
    <source>
        <dbReference type="Pfam" id="PF14322"/>
    </source>
</evidence>
<evidence type="ECO:0000256" key="3">
    <source>
        <dbReference type="ARBA" id="ARBA00022729"/>
    </source>
</evidence>
<organism evidence="8 9">
    <name type="scientific">Chitinophaga caeni</name>
    <dbReference type="NCBI Taxonomy" id="2029983"/>
    <lineage>
        <taxon>Bacteria</taxon>
        <taxon>Pseudomonadati</taxon>
        <taxon>Bacteroidota</taxon>
        <taxon>Chitinophagia</taxon>
        <taxon>Chitinophagales</taxon>
        <taxon>Chitinophagaceae</taxon>
        <taxon>Chitinophaga</taxon>
    </lineage>
</organism>
<accession>A0A291QXN5</accession>
<evidence type="ECO:0000313" key="9">
    <source>
        <dbReference type="Proteomes" id="UP000220133"/>
    </source>
</evidence>
<evidence type="ECO:0000313" key="8">
    <source>
        <dbReference type="EMBL" id="ATL48705.1"/>
    </source>
</evidence>
<keyword evidence="4" id="KW-0472">Membrane</keyword>
<reference evidence="8 9" key="1">
    <citation type="submission" date="2017-10" db="EMBL/GenBank/DDBJ databases">
        <title>Paenichitinophaga pekingensis gen. nov., sp. nov., isolated from activated sludge.</title>
        <authorList>
            <person name="Jin D."/>
            <person name="Kong X."/>
            <person name="Deng Y."/>
            <person name="Bai Z."/>
        </authorList>
    </citation>
    <scope>NUCLEOTIDE SEQUENCE [LARGE SCALE GENOMIC DNA]</scope>
    <source>
        <strain evidence="8 9">13</strain>
    </source>
</reference>
<dbReference type="InterPro" id="IPR033985">
    <property type="entry name" value="SusD-like_N"/>
</dbReference>
<dbReference type="Gene3D" id="1.25.40.390">
    <property type="match status" value="1"/>
</dbReference>
<feature type="domain" description="RagB/SusD" evidence="6">
    <location>
        <begin position="300"/>
        <end position="544"/>
    </location>
</feature>
<dbReference type="Pfam" id="PF14322">
    <property type="entry name" value="SusD-like_3"/>
    <property type="match status" value="1"/>
</dbReference>
<comment type="similarity">
    <text evidence="2">Belongs to the SusD family.</text>
</comment>
<evidence type="ECO:0000256" key="5">
    <source>
        <dbReference type="ARBA" id="ARBA00023237"/>
    </source>
</evidence>
<keyword evidence="5" id="KW-0998">Cell outer membrane</keyword>
<gene>
    <name evidence="8" type="ORF">COR50_16905</name>
</gene>
<dbReference type="GO" id="GO:0009279">
    <property type="term" value="C:cell outer membrane"/>
    <property type="evidence" value="ECO:0007669"/>
    <property type="project" value="UniProtKB-SubCell"/>
</dbReference>
<evidence type="ECO:0000256" key="2">
    <source>
        <dbReference type="ARBA" id="ARBA00006275"/>
    </source>
</evidence>
<dbReference type="PROSITE" id="PS51257">
    <property type="entry name" value="PROKAR_LIPOPROTEIN"/>
    <property type="match status" value="1"/>
</dbReference>
<evidence type="ECO:0000259" key="6">
    <source>
        <dbReference type="Pfam" id="PF07980"/>
    </source>
</evidence>
<dbReference type="CDD" id="cd08977">
    <property type="entry name" value="SusD"/>
    <property type="match status" value="1"/>
</dbReference>
<dbReference type="OrthoDB" id="5694214at2"/>
<comment type="subcellular location">
    <subcellularLocation>
        <location evidence="1">Cell outer membrane</location>
    </subcellularLocation>
</comment>
<protein>
    <submittedName>
        <fullName evidence="8">RagB/SusD family nutrient uptake outer membrane protein</fullName>
    </submittedName>
</protein>
<dbReference type="EMBL" id="CP023777">
    <property type="protein sequence ID" value="ATL48705.1"/>
    <property type="molecule type" value="Genomic_DNA"/>
</dbReference>
<keyword evidence="3" id="KW-0732">Signal</keyword>
<name>A0A291QXN5_9BACT</name>
<dbReference type="KEGG" id="cbae:COR50_16905"/>
<dbReference type="AlphaFoldDB" id="A0A291QXN5"/>
<evidence type="ECO:0000256" key="1">
    <source>
        <dbReference type="ARBA" id="ARBA00004442"/>
    </source>
</evidence>
<dbReference type="Proteomes" id="UP000220133">
    <property type="component" value="Chromosome"/>
</dbReference>